<name>A0A5M3MCE7_CONPW</name>
<proteinExistence type="predicted"/>
<dbReference type="Proteomes" id="UP000053558">
    <property type="component" value="Unassembled WGS sequence"/>
</dbReference>
<sequence>MNALIKLHRPLSKTLPRLRMDQSIWNDLKNVVRPLVQDHLAVQVPYGGQDHKEIDTILRKAIRALPLLEQYQDAWPVDLYIRRFLHEHNRRGSTTFCRMAQGQIGQKPTSLGRAALNLTLGIKRKPRARKVARDVLAVGILQISHLEALSTLDVDDFLVQQDRTLHMTPFDRFMLASAIKRCKK</sequence>
<evidence type="ECO:0000313" key="1">
    <source>
        <dbReference type="EMBL" id="EIW76922.1"/>
    </source>
</evidence>
<organism evidence="1 2">
    <name type="scientific">Coniophora puteana (strain RWD-64-598)</name>
    <name type="common">Brown rot fungus</name>
    <dbReference type="NCBI Taxonomy" id="741705"/>
    <lineage>
        <taxon>Eukaryota</taxon>
        <taxon>Fungi</taxon>
        <taxon>Dikarya</taxon>
        <taxon>Basidiomycota</taxon>
        <taxon>Agaricomycotina</taxon>
        <taxon>Agaricomycetes</taxon>
        <taxon>Agaricomycetidae</taxon>
        <taxon>Boletales</taxon>
        <taxon>Coniophorineae</taxon>
        <taxon>Coniophoraceae</taxon>
        <taxon>Coniophora</taxon>
    </lineage>
</organism>
<gene>
    <name evidence="1" type="ORF">CONPUDRAFT_76466</name>
</gene>
<dbReference type="EMBL" id="JH711585">
    <property type="protein sequence ID" value="EIW76922.1"/>
    <property type="molecule type" value="Genomic_DNA"/>
</dbReference>
<dbReference type="AlphaFoldDB" id="A0A5M3MCE7"/>
<comment type="caution">
    <text evidence="1">The sequence shown here is derived from an EMBL/GenBank/DDBJ whole genome shotgun (WGS) entry which is preliminary data.</text>
</comment>
<keyword evidence="2" id="KW-1185">Reference proteome</keyword>
<reference evidence="2" key="1">
    <citation type="journal article" date="2012" name="Science">
        <title>The Paleozoic origin of enzymatic lignin decomposition reconstructed from 31 fungal genomes.</title>
        <authorList>
            <person name="Floudas D."/>
            <person name="Binder M."/>
            <person name="Riley R."/>
            <person name="Barry K."/>
            <person name="Blanchette R.A."/>
            <person name="Henrissat B."/>
            <person name="Martinez A.T."/>
            <person name="Otillar R."/>
            <person name="Spatafora J.W."/>
            <person name="Yadav J.S."/>
            <person name="Aerts A."/>
            <person name="Benoit I."/>
            <person name="Boyd A."/>
            <person name="Carlson A."/>
            <person name="Copeland A."/>
            <person name="Coutinho P.M."/>
            <person name="de Vries R.P."/>
            <person name="Ferreira P."/>
            <person name="Findley K."/>
            <person name="Foster B."/>
            <person name="Gaskell J."/>
            <person name="Glotzer D."/>
            <person name="Gorecki P."/>
            <person name="Heitman J."/>
            <person name="Hesse C."/>
            <person name="Hori C."/>
            <person name="Igarashi K."/>
            <person name="Jurgens J.A."/>
            <person name="Kallen N."/>
            <person name="Kersten P."/>
            <person name="Kohler A."/>
            <person name="Kuees U."/>
            <person name="Kumar T.K.A."/>
            <person name="Kuo A."/>
            <person name="LaButti K."/>
            <person name="Larrondo L.F."/>
            <person name="Lindquist E."/>
            <person name="Ling A."/>
            <person name="Lombard V."/>
            <person name="Lucas S."/>
            <person name="Lundell T."/>
            <person name="Martin R."/>
            <person name="McLaughlin D.J."/>
            <person name="Morgenstern I."/>
            <person name="Morin E."/>
            <person name="Murat C."/>
            <person name="Nagy L.G."/>
            <person name="Nolan M."/>
            <person name="Ohm R.A."/>
            <person name="Patyshakuliyeva A."/>
            <person name="Rokas A."/>
            <person name="Ruiz-Duenas F.J."/>
            <person name="Sabat G."/>
            <person name="Salamov A."/>
            <person name="Samejima M."/>
            <person name="Schmutz J."/>
            <person name="Slot J.C."/>
            <person name="St John F."/>
            <person name="Stenlid J."/>
            <person name="Sun H."/>
            <person name="Sun S."/>
            <person name="Syed K."/>
            <person name="Tsang A."/>
            <person name="Wiebenga A."/>
            <person name="Young D."/>
            <person name="Pisabarro A."/>
            <person name="Eastwood D.C."/>
            <person name="Martin F."/>
            <person name="Cullen D."/>
            <person name="Grigoriev I.V."/>
            <person name="Hibbett D.S."/>
        </authorList>
    </citation>
    <scope>NUCLEOTIDE SEQUENCE [LARGE SCALE GENOMIC DNA]</scope>
    <source>
        <strain evidence="2">RWD-64-598 SS2</strain>
    </source>
</reference>
<evidence type="ECO:0000313" key="2">
    <source>
        <dbReference type="Proteomes" id="UP000053558"/>
    </source>
</evidence>
<dbReference type="KEGG" id="cput:CONPUDRAFT_76466"/>
<dbReference type="GeneID" id="19209504"/>
<dbReference type="OrthoDB" id="3066241at2759"/>
<dbReference type="RefSeq" id="XP_007772943.1">
    <property type="nucleotide sequence ID" value="XM_007774753.1"/>
</dbReference>
<accession>A0A5M3MCE7</accession>
<protein>
    <submittedName>
        <fullName evidence="1">Uncharacterized protein</fullName>
    </submittedName>
</protein>